<sequence length="60" mass="7166">MVSYAKHFFLTPTFAYSISTQQELRFNSNQINAMQKLYQIEEFFSPQIFEEPVELNLIDK</sequence>
<reference evidence="1" key="1">
    <citation type="submission" date="2013-05" db="EMBL/GenBank/DDBJ databases">
        <authorList>
            <person name="Yim A.K.Y."/>
            <person name="Chan T.F."/>
            <person name="Ji K.M."/>
            <person name="Liu X.Y."/>
            <person name="Zhou J.W."/>
            <person name="Li R.Q."/>
            <person name="Yang K.Y."/>
            <person name="Li J."/>
            <person name="Li M."/>
            <person name="Law P.T.W."/>
            <person name="Wu Y.L."/>
            <person name="Cai Z.L."/>
            <person name="Qin H."/>
            <person name="Bao Y."/>
            <person name="Leung R.K.K."/>
            <person name="Ng P.K.S."/>
            <person name="Zou J."/>
            <person name="Zhong X.J."/>
            <person name="Ran P.X."/>
            <person name="Zhong N.S."/>
            <person name="Liu Z.G."/>
            <person name="Tsui S.K.W."/>
        </authorList>
    </citation>
    <scope>NUCLEOTIDE SEQUENCE</scope>
    <source>
        <strain evidence="1">Derf</strain>
        <tissue evidence="1">Whole organism</tissue>
    </source>
</reference>
<dbReference type="Proteomes" id="UP000790347">
    <property type="component" value="Unassembled WGS sequence"/>
</dbReference>
<accession>A0A922HUX3</accession>
<keyword evidence="2" id="KW-1185">Reference proteome</keyword>
<reference evidence="1" key="2">
    <citation type="journal article" date="2022" name="Res Sq">
        <title>Comparative Genomics Reveals Insights into the Divergent Evolution of Astigmatic Mites and Household Pest Adaptations.</title>
        <authorList>
            <person name="Xiong Q."/>
            <person name="Wan A.T.-Y."/>
            <person name="Liu X.-Y."/>
            <person name="Fung C.S.-H."/>
            <person name="Xiao X."/>
            <person name="Malainual N."/>
            <person name="Hou J."/>
            <person name="Wang L."/>
            <person name="Wang M."/>
            <person name="Yang K."/>
            <person name="Cui Y."/>
            <person name="Leung E."/>
            <person name="Nong W."/>
            <person name="Shin S.-K."/>
            <person name="Au S."/>
            <person name="Jeong K.Y."/>
            <person name="Chew F.T."/>
            <person name="Hui J."/>
            <person name="Leung T.F."/>
            <person name="Tungtrongchitr A."/>
            <person name="Zhong N."/>
            <person name="Liu Z."/>
            <person name="Tsui S."/>
        </authorList>
    </citation>
    <scope>NUCLEOTIDE SEQUENCE</scope>
    <source>
        <strain evidence="1">Derf</strain>
        <tissue evidence="1">Whole organism</tissue>
    </source>
</reference>
<dbReference type="EMBL" id="ASGP02000005">
    <property type="protein sequence ID" value="KAH9506727.1"/>
    <property type="molecule type" value="Genomic_DNA"/>
</dbReference>
<protein>
    <submittedName>
        <fullName evidence="1">Uncharacterized protein</fullName>
    </submittedName>
</protein>
<organism evidence="1 2">
    <name type="scientific">Dermatophagoides farinae</name>
    <name type="common">American house dust mite</name>
    <dbReference type="NCBI Taxonomy" id="6954"/>
    <lineage>
        <taxon>Eukaryota</taxon>
        <taxon>Metazoa</taxon>
        <taxon>Ecdysozoa</taxon>
        <taxon>Arthropoda</taxon>
        <taxon>Chelicerata</taxon>
        <taxon>Arachnida</taxon>
        <taxon>Acari</taxon>
        <taxon>Acariformes</taxon>
        <taxon>Sarcoptiformes</taxon>
        <taxon>Astigmata</taxon>
        <taxon>Psoroptidia</taxon>
        <taxon>Analgoidea</taxon>
        <taxon>Pyroglyphidae</taxon>
        <taxon>Dermatophagoidinae</taxon>
        <taxon>Dermatophagoides</taxon>
    </lineage>
</organism>
<gene>
    <name evidence="1" type="ORF">DERF_011444</name>
</gene>
<proteinExistence type="predicted"/>
<name>A0A922HUX3_DERFA</name>
<dbReference type="AlphaFoldDB" id="A0A922HUX3"/>
<evidence type="ECO:0000313" key="2">
    <source>
        <dbReference type="Proteomes" id="UP000790347"/>
    </source>
</evidence>
<evidence type="ECO:0000313" key="1">
    <source>
        <dbReference type="EMBL" id="KAH9506727.1"/>
    </source>
</evidence>
<comment type="caution">
    <text evidence="1">The sequence shown here is derived from an EMBL/GenBank/DDBJ whole genome shotgun (WGS) entry which is preliminary data.</text>
</comment>